<dbReference type="CDD" id="cd03194">
    <property type="entry name" value="GST_C_3"/>
    <property type="match status" value="1"/>
</dbReference>
<dbReference type="SUPFAM" id="SSF52833">
    <property type="entry name" value="Thioredoxin-like"/>
    <property type="match status" value="1"/>
</dbReference>
<dbReference type="Gene3D" id="3.40.30.10">
    <property type="entry name" value="Glutaredoxin"/>
    <property type="match status" value="1"/>
</dbReference>
<dbReference type="GO" id="GO:0016034">
    <property type="term" value="F:maleylacetoacetate isomerase activity"/>
    <property type="evidence" value="ECO:0007669"/>
    <property type="project" value="TreeGrafter"/>
</dbReference>
<accession>A0A0C3H243</accession>
<dbReference type="InterPro" id="IPR036282">
    <property type="entry name" value="Glutathione-S-Trfase_C_sf"/>
</dbReference>
<sequence length="266" mass="30564">MTETNPVAFILTGEHIYQLIGVQTRYSSWTARVVPLLERYKLPYKLTTIKLSETKKYSNSGFVPVLVPLSPKLDIQIHDSLAISEFLAESHPEFPLWPKDRVLRALARSAAAEMHSGFQELRSNCPSHFLAKYTGNIPLTDKAKQEAERVLIIWDQARTKTAERLKKLGEEDEGYLFGKFGIADSFFWPVLWRFRSYGLPLATATPEALAWMKKMWNDPTLKLLGKDYLKQGEDPETVIPQYDNIFKGNPDIKYELFDENWEFTGA</sequence>
<dbReference type="AlphaFoldDB" id="A0A0C3H243"/>
<dbReference type="EMBL" id="KN832882">
    <property type="protein sequence ID" value="KIM97469.1"/>
    <property type="molecule type" value="Genomic_DNA"/>
</dbReference>
<gene>
    <name evidence="1" type="ORF">OIDMADRAFT_169286</name>
</gene>
<dbReference type="PANTHER" id="PTHR42673">
    <property type="entry name" value="MALEYLACETOACETATE ISOMERASE"/>
    <property type="match status" value="1"/>
</dbReference>
<dbReference type="GO" id="GO:0006749">
    <property type="term" value="P:glutathione metabolic process"/>
    <property type="evidence" value="ECO:0007669"/>
    <property type="project" value="TreeGrafter"/>
</dbReference>
<dbReference type="Proteomes" id="UP000054321">
    <property type="component" value="Unassembled WGS sequence"/>
</dbReference>
<protein>
    <recommendedName>
        <fullName evidence="3">GST N-terminal domain-containing protein</fullName>
    </recommendedName>
</protein>
<name>A0A0C3H243_OIDMZ</name>
<reference evidence="2" key="2">
    <citation type="submission" date="2015-01" db="EMBL/GenBank/DDBJ databases">
        <title>Evolutionary Origins and Diversification of the Mycorrhizal Mutualists.</title>
        <authorList>
            <consortium name="DOE Joint Genome Institute"/>
            <consortium name="Mycorrhizal Genomics Consortium"/>
            <person name="Kohler A."/>
            <person name="Kuo A."/>
            <person name="Nagy L.G."/>
            <person name="Floudas D."/>
            <person name="Copeland A."/>
            <person name="Barry K.W."/>
            <person name="Cichocki N."/>
            <person name="Veneault-Fourrey C."/>
            <person name="LaButti K."/>
            <person name="Lindquist E.A."/>
            <person name="Lipzen A."/>
            <person name="Lundell T."/>
            <person name="Morin E."/>
            <person name="Murat C."/>
            <person name="Riley R."/>
            <person name="Ohm R."/>
            <person name="Sun H."/>
            <person name="Tunlid A."/>
            <person name="Henrissat B."/>
            <person name="Grigoriev I.V."/>
            <person name="Hibbett D.S."/>
            <person name="Martin F."/>
        </authorList>
    </citation>
    <scope>NUCLEOTIDE SEQUENCE [LARGE SCALE GENOMIC DNA]</scope>
    <source>
        <strain evidence="2">Zn</strain>
    </source>
</reference>
<proteinExistence type="predicted"/>
<dbReference type="PANTHER" id="PTHR42673:SF22">
    <property type="entry name" value="GST N-TERMINAL DOMAIN-CONTAINING PROTEIN"/>
    <property type="match status" value="1"/>
</dbReference>
<evidence type="ECO:0000313" key="2">
    <source>
        <dbReference type="Proteomes" id="UP000054321"/>
    </source>
</evidence>
<dbReference type="Pfam" id="PF13410">
    <property type="entry name" value="GST_C_2"/>
    <property type="match status" value="1"/>
</dbReference>
<dbReference type="InterPro" id="IPR036249">
    <property type="entry name" value="Thioredoxin-like_sf"/>
</dbReference>
<dbReference type="InParanoid" id="A0A0C3H243"/>
<dbReference type="GO" id="GO:0004364">
    <property type="term" value="F:glutathione transferase activity"/>
    <property type="evidence" value="ECO:0007669"/>
    <property type="project" value="TreeGrafter"/>
</dbReference>
<dbReference type="OrthoDB" id="249703at2759"/>
<organism evidence="1 2">
    <name type="scientific">Oidiodendron maius (strain Zn)</name>
    <dbReference type="NCBI Taxonomy" id="913774"/>
    <lineage>
        <taxon>Eukaryota</taxon>
        <taxon>Fungi</taxon>
        <taxon>Dikarya</taxon>
        <taxon>Ascomycota</taxon>
        <taxon>Pezizomycotina</taxon>
        <taxon>Leotiomycetes</taxon>
        <taxon>Leotiomycetes incertae sedis</taxon>
        <taxon>Myxotrichaceae</taxon>
        <taxon>Oidiodendron</taxon>
    </lineage>
</organism>
<dbReference type="Gene3D" id="1.20.1050.10">
    <property type="match status" value="1"/>
</dbReference>
<dbReference type="GO" id="GO:0006559">
    <property type="term" value="P:L-phenylalanine catabolic process"/>
    <property type="evidence" value="ECO:0007669"/>
    <property type="project" value="TreeGrafter"/>
</dbReference>
<dbReference type="HOGENOM" id="CLU_070658_1_0_1"/>
<evidence type="ECO:0000313" key="1">
    <source>
        <dbReference type="EMBL" id="KIM97469.1"/>
    </source>
</evidence>
<dbReference type="SUPFAM" id="SSF47616">
    <property type="entry name" value="GST C-terminal domain-like"/>
    <property type="match status" value="1"/>
</dbReference>
<keyword evidence="2" id="KW-1185">Reference proteome</keyword>
<reference evidence="1 2" key="1">
    <citation type="submission" date="2014-04" db="EMBL/GenBank/DDBJ databases">
        <authorList>
            <consortium name="DOE Joint Genome Institute"/>
            <person name="Kuo A."/>
            <person name="Martino E."/>
            <person name="Perotto S."/>
            <person name="Kohler A."/>
            <person name="Nagy L.G."/>
            <person name="Floudas D."/>
            <person name="Copeland A."/>
            <person name="Barry K.W."/>
            <person name="Cichocki N."/>
            <person name="Veneault-Fourrey C."/>
            <person name="LaButti K."/>
            <person name="Lindquist E.A."/>
            <person name="Lipzen A."/>
            <person name="Lundell T."/>
            <person name="Morin E."/>
            <person name="Murat C."/>
            <person name="Sun H."/>
            <person name="Tunlid A."/>
            <person name="Henrissat B."/>
            <person name="Grigoriev I.V."/>
            <person name="Hibbett D.S."/>
            <person name="Martin F."/>
            <person name="Nordberg H.P."/>
            <person name="Cantor M.N."/>
            <person name="Hua S.X."/>
        </authorList>
    </citation>
    <scope>NUCLEOTIDE SEQUENCE [LARGE SCALE GENOMIC DNA]</scope>
    <source>
        <strain evidence="1 2">Zn</strain>
    </source>
</reference>
<evidence type="ECO:0008006" key="3">
    <source>
        <dbReference type="Google" id="ProtNLM"/>
    </source>
</evidence>
<dbReference type="STRING" id="913774.A0A0C3H243"/>